<dbReference type="EMBL" id="JANGBO010000015">
    <property type="protein sequence ID" value="MCQ5062560.1"/>
    <property type="molecule type" value="Genomic_DNA"/>
</dbReference>
<dbReference type="NCBIfam" id="TIGR04471">
    <property type="entry name" value="rSAM_mob_pairA"/>
    <property type="match status" value="1"/>
</dbReference>
<comment type="caution">
    <text evidence="1">The sequence shown here is derived from an EMBL/GenBank/DDBJ whole genome shotgun (WGS) entry which is preliminary data.</text>
</comment>
<accession>A0AAP2UIL7</accession>
<evidence type="ECO:0000313" key="1">
    <source>
        <dbReference type="EMBL" id="MCQ5062560.1"/>
    </source>
</evidence>
<protein>
    <submittedName>
        <fullName evidence="1">Radical SAM mobile pair protein A</fullName>
    </submittedName>
</protein>
<dbReference type="Pfam" id="PF07505">
    <property type="entry name" value="DUF5131"/>
    <property type="match status" value="1"/>
</dbReference>
<dbReference type="AlphaFoldDB" id="A0AAP2UIL7"/>
<proteinExistence type="predicted"/>
<organism evidence="1 2">
    <name type="scientific">Faecalibacillus intestinalis</name>
    <dbReference type="NCBI Taxonomy" id="1982626"/>
    <lineage>
        <taxon>Bacteria</taxon>
        <taxon>Bacillati</taxon>
        <taxon>Bacillota</taxon>
        <taxon>Erysipelotrichia</taxon>
        <taxon>Erysipelotrichales</taxon>
        <taxon>Coprobacillaceae</taxon>
        <taxon>Faecalibacillus</taxon>
    </lineage>
</organism>
<name>A0AAP2UIL7_9FIRM</name>
<reference evidence="1" key="1">
    <citation type="submission" date="2022-06" db="EMBL/GenBank/DDBJ databases">
        <title>Isolation of gut microbiota from human fecal samples.</title>
        <authorList>
            <person name="Pamer E.G."/>
            <person name="Barat B."/>
            <person name="Waligurski E."/>
            <person name="Medina S."/>
            <person name="Paddock L."/>
            <person name="Mostad J."/>
        </authorList>
    </citation>
    <scope>NUCLEOTIDE SEQUENCE</scope>
    <source>
        <strain evidence="1">DFI.6.24</strain>
    </source>
</reference>
<dbReference type="InterPro" id="IPR011101">
    <property type="entry name" value="DUF5131"/>
</dbReference>
<evidence type="ECO:0000313" key="2">
    <source>
        <dbReference type="Proteomes" id="UP001204814"/>
    </source>
</evidence>
<dbReference type="Proteomes" id="UP001204814">
    <property type="component" value="Unassembled WGS sequence"/>
</dbReference>
<dbReference type="InterPro" id="IPR031010">
    <property type="entry name" value="rSAM_mob_pairA"/>
</dbReference>
<gene>
    <name evidence="1" type="ORF">NE542_12110</name>
</gene>
<sequence length="233" mass="27358">MAEIMSICIKDQIQNMNIVIGCTVGCAYCYARNNVKRWHMIDDFANPEFFPGKLKMMEKKRPQNFLLTGMSDLSGWKSEWRDEVFEKIRENPQHQFLFLTKRPDLLDFDTDLENAWFGVTVTRKAELWRIDALRENVRAKHYHVTFEPLFNNPGSVDLSGINWIVVGTMTGVQSRKVHTEKEWAWSLTDQAHMLDIPVFMKEDLAPIIGNENMIQEMPDEFNKVLEVQRSWQK</sequence>